<dbReference type="PROSITE" id="PS51725">
    <property type="entry name" value="ABM"/>
    <property type="match status" value="1"/>
</dbReference>
<sequence length="134" mass="15182">MGLYKFIPLLVLMLSATVVSAQVAQNQPMVRISEIEIVPEFLAEYNAILKEEAAASVRKEPGVVAIFPMYIKEQPSQIRIVEIYADSAAYQSHLKTPHFQHYKTTTLKMVKALKLIDMNAIDSQTMPEIFKKLK</sequence>
<dbReference type="Pfam" id="PF03992">
    <property type="entry name" value="ABM"/>
    <property type="match status" value="1"/>
</dbReference>
<keyword evidence="3" id="KW-0560">Oxidoreductase</keyword>
<dbReference type="InterPro" id="IPR007138">
    <property type="entry name" value="ABM_dom"/>
</dbReference>
<dbReference type="PANTHER" id="PTHR33336">
    <property type="entry name" value="QUINOL MONOOXYGENASE YGIN-RELATED"/>
    <property type="match status" value="1"/>
</dbReference>
<dbReference type="Gene3D" id="3.30.70.100">
    <property type="match status" value="1"/>
</dbReference>
<evidence type="ECO:0000313" key="3">
    <source>
        <dbReference type="EMBL" id="MCF2500403.1"/>
    </source>
</evidence>
<reference evidence="3" key="1">
    <citation type="submission" date="2022-01" db="EMBL/GenBank/DDBJ databases">
        <title>Novel species in genus Dyadobacter.</title>
        <authorList>
            <person name="Ma C."/>
        </authorList>
    </citation>
    <scope>NUCLEOTIDE SEQUENCE</scope>
    <source>
        <strain evidence="3">CY357</strain>
    </source>
</reference>
<dbReference type="EMBL" id="JAKFFV010000011">
    <property type="protein sequence ID" value="MCF2500403.1"/>
    <property type="molecule type" value="Genomic_DNA"/>
</dbReference>
<evidence type="ECO:0000313" key="4">
    <source>
        <dbReference type="Proteomes" id="UP001139411"/>
    </source>
</evidence>
<protein>
    <submittedName>
        <fullName evidence="3">Antibiotic biosynthesis monooxygenase</fullName>
    </submittedName>
</protein>
<gene>
    <name evidence="3" type="ORF">L0661_18930</name>
</gene>
<dbReference type="Proteomes" id="UP001139411">
    <property type="component" value="Unassembled WGS sequence"/>
</dbReference>
<dbReference type="PANTHER" id="PTHR33336:SF3">
    <property type="entry name" value="ABM DOMAIN-CONTAINING PROTEIN"/>
    <property type="match status" value="1"/>
</dbReference>
<proteinExistence type="predicted"/>
<dbReference type="AlphaFoldDB" id="A0A9X1QHK3"/>
<dbReference type="InterPro" id="IPR011008">
    <property type="entry name" value="Dimeric_a/b-barrel"/>
</dbReference>
<feature type="chain" id="PRO_5040945239" evidence="1">
    <location>
        <begin position="22"/>
        <end position="134"/>
    </location>
</feature>
<comment type="caution">
    <text evidence="3">The sequence shown here is derived from an EMBL/GenBank/DDBJ whole genome shotgun (WGS) entry which is preliminary data.</text>
</comment>
<accession>A0A9X1QHK3</accession>
<evidence type="ECO:0000256" key="1">
    <source>
        <dbReference type="SAM" id="SignalP"/>
    </source>
</evidence>
<dbReference type="SUPFAM" id="SSF54909">
    <property type="entry name" value="Dimeric alpha+beta barrel"/>
    <property type="match status" value="1"/>
</dbReference>
<dbReference type="InterPro" id="IPR050744">
    <property type="entry name" value="AI-2_Isomerase_LsrG"/>
</dbReference>
<name>A0A9X1QHK3_9BACT</name>
<feature type="signal peptide" evidence="1">
    <location>
        <begin position="1"/>
        <end position="21"/>
    </location>
</feature>
<feature type="domain" description="ABM" evidence="2">
    <location>
        <begin position="29"/>
        <end position="119"/>
    </location>
</feature>
<keyword evidence="3" id="KW-0503">Monooxygenase</keyword>
<dbReference type="RefSeq" id="WP_235178787.1">
    <property type="nucleotide sequence ID" value="NZ_JAKFFV010000011.1"/>
</dbReference>
<dbReference type="GO" id="GO:0004497">
    <property type="term" value="F:monooxygenase activity"/>
    <property type="evidence" value="ECO:0007669"/>
    <property type="project" value="UniProtKB-KW"/>
</dbReference>
<organism evidence="3 4">
    <name type="scientific">Dyadobacter chenhuakuii</name>
    <dbReference type="NCBI Taxonomy" id="2909339"/>
    <lineage>
        <taxon>Bacteria</taxon>
        <taxon>Pseudomonadati</taxon>
        <taxon>Bacteroidota</taxon>
        <taxon>Cytophagia</taxon>
        <taxon>Cytophagales</taxon>
        <taxon>Spirosomataceae</taxon>
        <taxon>Dyadobacter</taxon>
    </lineage>
</organism>
<keyword evidence="1" id="KW-0732">Signal</keyword>
<evidence type="ECO:0000259" key="2">
    <source>
        <dbReference type="PROSITE" id="PS51725"/>
    </source>
</evidence>